<feature type="region of interest" description="Disordered" evidence="6">
    <location>
        <begin position="53"/>
        <end position="95"/>
    </location>
</feature>
<dbReference type="InterPro" id="IPR000571">
    <property type="entry name" value="Znf_CCCH"/>
</dbReference>
<dbReference type="PANTHER" id="PTHR12547:SF18">
    <property type="entry name" value="PROTEIN TIS11"/>
    <property type="match status" value="1"/>
</dbReference>
<gene>
    <name evidence="8" type="ORF">BG011_000237</name>
</gene>
<evidence type="ECO:0000259" key="7">
    <source>
        <dbReference type="PROSITE" id="PS50103"/>
    </source>
</evidence>
<dbReference type="Proteomes" id="UP000726737">
    <property type="component" value="Unassembled WGS sequence"/>
</dbReference>
<feature type="domain" description="C3H1-type" evidence="7">
    <location>
        <begin position="98"/>
        <end position="126"/>
    </location>
</feature>
<protein>
    <recommendedName>
        <fullName evidence="7">C3H1-type domain-containing protein</fullName>
    </recommendedName>
</protein>
<reference evidence="8" key="1">
    <citation type="journal article" date="2020" name="Fungal Divers.">
        <title>Resolving the Mortierellaceae phylogeny through synthesis of multi-gene phylogenetics and phylogenomics.</title>
        <authorList>
            <person name="Vandepol N."/>
            <person name="Liber J."/>
            <person name="Desiro A."/>
            <person name="Na H."/>
            <person name="Kennedy M."/>
            <person name="Barry K."/>
            <person name="Grigoriev I.V."/>
            <person name="Miller A.N."/>
            <person name="O'Donnell K."/>
            <person name="Stajich J.E."/>
            <person name="Bonito G."/>
        </authorList>
    </citation>
    <scope>NUCLEOTIDE SEQUENCE</scope>
    <source>
        <strain evidence="8">KOD948</strain>
    </source>
</reference>
<keyword evidence="1 5" id="KW-0479">Metal-binding</keyword>
<name>A0A9P6U769_9FUNG</name>
<feature type="region of interest" description="Disordered" evidence="6">
    <location>
        <begin position="188"/>
        <end position="207"/>
    </location>
</feature>
<keyword evidence="3 5" id="KW-0863">Zinc-finger</keyword>
<proteinExistence type="predicted"/>
<accession>A0A9P6U769</accession>
<feature type="region of interest" description="Disordered" evidence="6">
    <location>
        <begin position="1"/>
        <end position="27"/>
    </location>
</feature>
<organism evidence="8 9">
    <name type="scientific">Mortierella polycephala</name>
    <dbReference type="NCBI Taxonomy" id="41804"/>
    <lineage>
        <taxon>Eukaryota</taxon>
        <taxon>Fungi</taxon>
        <taxon>Fungi incertae sedis</taxon>
        <taxon>Mucoromycota</taxon>
        <taxon>Mortierellomycotina</taxon>
        <taxon>Mortierellomycetes</taxon>
        <taxon>Mortierellales</taxon>
        <taxon>Mortierellaceae</taxon>
        <taxon>Mortierella</taxon>
    </lineage>
</organism>
<dbReference type="GO" id="GO:0008270">
    <property type="term" value="F:zinc ion binding"/>
    <property type="evidence" value="ECO:0007669"/>
    <property type="project" value="UniProtKB-KW"/>
</dbReference>
<feature type="region of interest" description="Disordered" evidence="6">
    <location>
        <begin position="386"/>
        <end position="414"/>
    </location>
</feature>
<keyword evidence="2" id="KW-0677">Repeat</keyword>
<dbReference type="GO" id="GO:0003729">
    <property type="term" value="F:mRNA binding"/>
    <property type="evidence" value="ECO:0007669"/>
    <property type="project" value="InterPro"/>
</dbReference>
<evidence type="ECO:0000256" key="5">
    <source>
        <dbReference type="PROSITE-ProRule" id="PRU00723"/>
    </source>
</evidence>
<evidence type="ECO:0000256" key="4">
    <source>
        <dbReference type="ARBA" id="ARBA00022833"/>
    </source>
</evidence>
<dbReference type="InterPro" id="IPR036855">
    <property type="entry name" value="Znf_CCCH_sf"/>
</dbReference>
<evidence type="ECO:0000256" key="6">
    <source>
        <dbReference type="SAM" id="MobiDB-lite"/>
    </source>
</evidence>
<evidence type="ECO:0000313" key="9">
    <source>
        <dbReference type="Proteomes" id="UP000726737"/>
    </source>
</evidence>
<dbReference type="InterPro" id="IPR045877">
    <property type="entry name" value="ZFP36-like"/>
</dbReference>
<dbReference type="PANTHER" id="PTHR12547">
    <property type="entry name" value="CCCH ZINC FINGER/TIS11-RELATED"/>
    <property type="match status" value="1"/>
</dbReference>
<feature type="zinc finger region" description="C3H1-type" evidence="5">
    <location>
        <begin position="98"/>
        <end position="126"/>
    </location>
</feature>
<dbReference type="Pfam" id="PF00642">
    <property type="entry name" value="zf-CCCH"/>
    <property type="match status" value="1"/>
</dbReference>
<evidence type="ECO:0000256" key="2">
    <source>
        <dbReference type="ARBA" id="ARBA00022737"/>
    </source>
</evidence>
<keyword evidence="4 5" id="KW-0862">Zinc</keyword>
<dbReference type="SUPFAM" id="SSF90229">
    <property type="entry name" value="CCCH zinc finger"/>
    <property type="match status" value="1"/>
</dbReference>
<evidence type="ECO:0000256" key="3">
    <source>
        <dbReference type="ARBA" id="ARBA00022771"/>
    </source>
</evidence>
<evidence type="ECO:0000256" key="1">
    <source>
        <dbReference type="ARBA" id="ARBA00022723"/>
    </source>
</evidence>
<dbReference type="EMBL" id="JAAAJA010000104">
    <property type="protein sequence ID" value="KAG0262186.1"/>
    <property type="molecule type" value="Genomic_DNA"/>
</dbReference>
<comment type="caution">
    <text evidence="8">The sequence shown here is derived from an EMBL/GenBank/DDBJ whole genome shotgun (WGS) entry which is preliminary data.</text>
</comment>
<keyword evidence="9" id="KW-1185">Reference proteome</keyword>
<dbReference type="PROSITE" id="PS50103">
    <property type="entry name" value="ZF_C3H1"/>
    <property type="match status" value="1"/>
</dbReference>
<dbReference type="Gene3D" id="4.10.1000.10">
    <property type="entry name" value="Zinc finger, CCCH-type"/>
    <property type="match status" value="1"/>
</dbReference>
<feature type="compositionally biased region" description="Low complexity" evidence="6">
    <location>
        <begin position="446"/>
        <end position="460"/>
    </location>
</feature>
<dbReference type="SMART" id="SM00356">
    <property type="entry name" value="ZnF_C3H1"/>
    <property type="match status" value="1"/>
</dbReference>
<sequence length="466" mass="51658">MGGAAARLTPDQSSLTRHAQKRHSSCMLSQTREYSQYVDTRSFCAGNKSMNQLSRHNTHSRSHSMKLQSDDSISNGSSCNGNGNGSGSPSGNNITQPNYKTEFCTTFRESGCCPFGDRCQFVHHEHELQRRNRALTYKTRPCWSGTDCAYQQNHARCIYLHGDETAEMFDQHRGISFTRVQKILANKELKQNRQRHHPKTTATASGEFSTIGTADSELVWSYYPYGSRFAKSMENIPVLASTFSSTQPNTTAAATAISTVISTITAPTKPLRTPKTLKIIPVLPFSSLNEPTPLAGIVSTLQTMPDLFSPGVMPAIEIPFSSHDLINEWKDPCFEEEDNNARHRIEGQHHHRHLRSKPMAAQLGRERLDTIMTKVDAKVVSECEPRQQGNLQAQPQKFCQDQPAPATTSKNHAESTGLFSSIKVRKNSMAFASQLSFALRWGSSSGARNSSSTASSGHSGSHYKLW</sequence>
<feature type="region of interest" description="Disordered" evidence="6">
    <location>
        <begin position="446"/>
        <end position="466"/>
    </location>
</feature>
<feature type="compositionally biased region" description="Polar residues" evidence="6">
    <location>
        <begin position="387"/>
        <end position="410"/>
    </location>
</feature>
<dbReference type="AlphaFoldDB" id="A0A9P6U769"/>
<evidence type="ECO:0000313" key="8">
    <source>
        <dbReference type="EMBL" id="KAG0262186.1"/>
    </source>
</evidence>
<dbReference type="OrthoDB" id="410307at2759"/>